<proteinExistence type="predicted"/>
<feature type="coiled-coil region" evidence="1">
    <location>
        <begin position="3"/>
        <end position="37"/>
    </location>
</feature>
<dbReference type="AlphaFoldDB" id="A0AAP6RKZ8"/>
<dbReference type="Proteomes" id="UP000429730">
    <property type="component" value="Unassembled WGS sequence"/>
</dbReference>
<evidence type="ECO:0000313" key="2">
    <source>
        <dbReference type="EMBL" id="MXS54130.1"/>
    </source>
</evidence>
<name>A0AAP6RKZ8_ENTFL</name>
<sequence>MEEAIIKVDLQNLMKLIKQAEEQADQLQKTLDEINKTKILIS</sequence>
<evidence type="ECO:0000313" key="3">
    <source>
        <dbReference type="Proteomes" id="UP000429730"/>
    </source>
</evidence>
<evidence type="ECO:0000256" key="1">
    <source>
        <dbReference type="SAM" id="Coils"/>
    </source>
</evidence>
<accession>A0AAP6RKZ8</accession>
<reference evidence="2 3" key="1">
    <citation type="submission" date="2019-04" db="EMBL/GenBank/DDBJ databases">
        <title>Step-wise assembly of the neonatal virome modulated by breast feeding.</title>
        <authorList>
            <person name="Liang G."/>
            <person name="Bushman F."/>
        </authorList>
    </citation>
    <scope>NUCLEOTIDE SEQUENCE [LARGE SCALE GENOMIC DNA]</scope>
    <source>
        <strain evidence="2 3">E3754</strain>
    </source>
</reference>
<organism evidence="2 3">
    <name type="scientific">Enterococcus faecalis</name>
    <name type="common">Streptococcus faecalis</name>
    <dbReference type="NCBI Taxonomy" id="1351"/>
    <lineage>
        <taxon>Bacteria</taxon>
        <taxon>Bacillati</taxon>
        <taxon>Bacillota</taxon>
        <taxon>Bacilli</taxon>
        <taxon>Lactobacillales</taxon>
        <taxon>Enterococcaceae</taxon>
        <taxon>Enterococcus</taxon>
    </lineage>
</organism>
<protein>
    <submittedName>
        <fullName evidence="2">Uncharacterized protein</fullName>
    </submittedName>
</protein>
<gene>
    <name evidence="2" type="ORF">GTI81_15705</name>
</gene>
<dbReference type="EMBL" id="WVTJ01000071">
    <property type="protein sequence ID" value="MXS54130.1"/>
    <property type="molecule type" value="Genomic_DNA"/>
</dbReference>
<dbReference type="RefSeq" id="WP_010776103.1">
    <property type="nucleotide sequence ID" value="NZ_CABGHQ010000002.1"/>
</dbReference>
<comment type="caution">
    <text evidence="2">The sequence shown here is derived from an EMBL/GenBank/DDBJ whole genome shotgun (WGS) entry which is preliminary data.</text>
</comment>
<keyword evidence="1" id="KW-0175">Coiled coil</keyword>